<evidence type="ECO:0000313" key="3">
    <source>
        <dbReference type="Proteomes" id="UP000215914"/>
    </source>
</evidence>
<keyword evidence="1" id="KW-1133">Transmembrane helix</keyword>
<dbReference type="AlphaFoldDB" id="A0A251TNT0"/>
<protein>
    <submittedName>
        <fullName evidence="2">Uncharacterized protein</fullName>
    </submittedName>
</protein>
<reference evidence="3" key="1">
    <citation type="journal article" date="2017" name="Nature">
        <title>The sunflower genome provides insights into oil metabolism, flowering and Asterid evolution.</title>
        <authorList>
            <person name="Badouin H."/>
            <person name="Gouzy J."/>
            <person name="Grassa C.J."/>
            <person name="Murat F."/>
            <person name="Staton S.E."/>
            <person name="Cottret L."/>
            <person name="Lelandais-Briere C."/>
            <person name="Owens G.L."/>
            <person name="Carrere S."/>
            <person name="Mayjonade B."/>
            <person name="Legrand L."/>
            <person name="Gill N."/>
            <person name="Kane N.C."/>
            <person name="Bowers J.E."/>
            <person name="Hubner S."/>
            <person name="Bellec A."/>
            <person name="Berard A."/>
            <person name="Berges H."/>
            <person name="Blanchet N."/>
            <person name="Boniface M.C."/>
            <person name="Brunel D."/>
            <person name="Catrice O."/>
            <person name="Chaidir N."/>
            <person name="Claudel C."/>
            <person name="Donnadieu C."/>
            <person name="Faraut T."/>
            <person name="Fievet G."/>
            <person name="Helmstetter N."/>
            <person name="King M."/>
            <person name="Knapp S.J."/>
            <person name="Lai Z."/>
            <person name="Le Paslier M.C."/>
            <person name="Lippi Y."/>
            <person name="Lorenzon L."/>
            <person name="Mandel J.R."/>
            <person name="Marage G."/>
            <person name="Marchand G."/>
            <person name="Marquand E."/>
            <person name="Bret-Mestries E."/>
            <person name="Morien E."/>
            <person name="Nambeesan S."/>
            <person name="Nguyen T."/>
            <person name="Pegot-Espagnet P."/>
            <person name="Pouilly N."/>
            <person name="Raftis F."/>
            <person name="Sallet E."/>
            <person name="Schiex T."/>
            <person name="Thomas J."/>
            <person name="Vandecasteele C."/>
            <person name="Vares D."/>
            <person name="Vear F."/>
            <person name="Vautrin S."/>
            <person name="Crespi M."/>
            <person name="Mangin B."/>
            <person name="Burke J.M."/>
            <person name="Salse J."/>
            <person name="Munos S."/>
            <person name="Vincourt P."/>
            <person name="Rieseberg L.H."/>
            <person name="Langlade N.B."/>
        </authorList>
    </citation>
    <scope>NUCLEOTIDE SEQUENCE [LARGE SCALE GENOMIC DNA]</scope>
    <source>
        <strain evidence="3">cv. SF193</strain>
    </source>
</reference>
<name>A0A251TNT0_HELAN</name>
<gene>
    <name evidence="2" type="ORF">HannXRQ_Chr10g0313521</name>
</gene>
<keyword evidence="1" id="KW-0812">Transmembrane</keyword>
<proteinExistence type="predicted"/>
<keyword evidence="3" id="KW-1185">Reference proteome</keyword>
<sequence>MIKLLLLDHITFICVFEINTFVALIYFETVVNHDMIKLLVPLFWCLLQAIQRLDEFTYFTLLTWGGETFRLLHVNLFF</sequence>
<dbReference type="InParanoid" id="A0A251TNT0"/>
<organism evidence="2 3">
    <name type="scientific">Helianthus annuus</name>
    <name type="common">Common sunflower</name>
    <dbReference type="NCBI Taxonomy" id="4232"/>
    <lineage>
        <taxon>Eukaryota</taxon>
        <taxon>Viridiplantae</taxon>
        <taxon>Streptophyta</taxon>
        <taxon>Embryophyta</taxon>
        <taxon>Tracheophyta</taxon>
        <taxon>Spermatophyta</taxon>
        <taxon>Magnoliopsida</taxon>
        <taxon>eudicotyledons</taxon>
        <taxon>Gunneridae</taxon>
        <taxon>Pentapetalae</taxon>
        <taxon>asterids</taxon>
        <taxon>campanulids</taxon>
        <taxon>Asterales</taxon>
        <taxon>Asteraceae</taxon>
        <taxon>Asteroideae</taxon>
        <taxon>Heliantheae alliance</taxon>
        <taxon>Heliantheae</taxon>
        <taxon>Helianthus</taxon>
    </lineage>
</organism>
<dbReference type="Proteomes" id="UP000215914">
    <property type="component" value="Chromosome 10"/>
</dbReference>
<evidence type="ECO:0000256" key="1">
    <source>
        <dbReference type="SAM" id="Phobius"/>
    </source>
</evidence>
<accession>A0A251TNT0</accession>
<dbReference type="EMBL" id="CM007899">
    <property type="protein sequence ID" value="OTG12787.1"/>
    <property type="molecule type" value="Genomic_DNA"/>
</dbReference>
<keyword evidence="1" id="KW-0472">Membrane</keyword>
<evidence type="ECO:0000313" key="2">
    <source>
        <dbReference type="EMBL" id="OTG12787.1"/>
    </source>
</evidence>
<feature type="transmembrane region" description="Helical" evidence="1">
    <location>
        <begin position="6"/>
        <end position="27"/>
    </location>
</feature>